<evidence type="ECO:0000256" key="3">
    <source>
        <dbReference type="ARBA" id="ARBA00023152"/>
    </source>
</evidence>
<comment type="pathway">
    <text evidence="2">Carbohydrate metabolism; hexose metabolism.</text>
</comment>
<dbReference type="GO" id="GO:0005536">
    <property type="term" value="F:D-glucose binding"/>
    <property type="evidence" value="ECO:0007669"/>
    <property type="project" value="InterPro"/>
</dbReference>
<keyword evidence="6" id="KW-0067">ATP-binding</keyword>
<evidence type="ECO:0000313" key="9">
    <source>
        <dbReference type="Proteomes" id="UP000646827"/>
    </source>
</evidence>
<protein>
    <recommendedName>
        <fullName evidence="6">Phosphotransferase</fullName>
        <ecNumber evidence="6">2.7.1.-</ecNumber>
    </recommendedName>
</protein>
<dbReference type="GO" id="GO:0005739">
    <property type="term" value="C:mitochondrion"/>
    <property type="evidence" value="ECO:0007669"/>
    <property type="project" value="TreeGrafter"/>
</dbReference>
<comment type="catalytic activity">
    <reaction evidence="4">
        <text>a D-hexose + ATP = a D-hexose 6-phosphate + ADP + H(+)</text>
        <dbReference type="Rhea" id="RHEA:22740"/>
        <dbReference type="ChEBI" id="CHEBI:4194"/>
        <dbReference type="ChEBI" id="CHEBI:15378"/>
        <dbReference type="ChEBI" id="CHEBI:30616"/>
        <dbReference type="ChEBI" id="CHEBI:229467"/>
        <dbReference type="ChEBI" id="CHEBI:456216"/>
        <dbReference type="EC" id="2.7.1.1"/>
    </reaction>
    <physiologicalReaction direction="left-to-right" evidence="4">
        <dbReference type="Rhea" id="RHEA:22741"/>
    </physiologicalReaction>
</comment>
<keyword evidence="6" id="KW-0418">Kinase</keyword>
<evidence type="ECO:0000256" key="4">
    <source>
        <dbReference type="ARBA" id="ARBA00044613"/>
    </source>
</evidence>
<reference evidence="8 9" key="1">
    <citation type="submission" date="2020-12" db="EMBL/GenBank/DDBJ databases">
        <title>Metabolic potential, ecology and presence of endohyphal bacteria is reflected in genomic diversity of Mucoromycotina.</title>
        <authorList>
            <person name="Muszewska A."/>
            <person name="Okrasinska A."/>
            <person name="Steczkiewicz K."/>
            <person name="Drgas O."/>
            <person name="Orlowska M."/>
            <person name="Perlinska-Lenart U."/>
            <person name="Aleksandrzak-Piekarczyk T."/>
            <person name="Szatraj K."/>
            <person name="Zielenkiewicz U."/>
            <person name="Pilsyk S."/>
            <person name="Malc E."/>
            <person name="Mieczkowski P."/>
            <person name="Kruszewska J.S."/>
            <person name="Biernat P."/>
            <person name="Pawlowska J."/>
        </authorList>
    </citation>
    <scope>NUCLEOTIDE SEQUENCE [LARGE SCALE GENOMIC DNA]</scope>
    <source>
        <strain evidence="8 9">CBS 142.35</strain>
    </source>
</reference>
<dbReference type="OrthoDB" id="419537at2759"/>
<accession>A0A8H7VIW0</accession>
<dbReference type="GO" id="GO:0006096">
    <property type="term" value="P:glycolytic process"/>
    <property type="evidence" value="ECO:0007669"/>
    <property type="project" value="UniProtKB-KW"/>
</dbReference>
<dbReference type="InterPro" id="IPR001312">
    <property type="entry name" value="Hexokinase"/>
</dbReference>
<evidence type="ECO:0000256" key="2">
    <source>
        <dbReference type="ARBA" id="ARBA00005028"/>
    </source>
</evidence>
<dbReference type="InterPro" id="IPR022672">
    <property type="entry name" value="Hexokinase_N"/>
</dbReference>
<dbReference type="InterPro" id="IPR043129">
    <property type="entry name" value="ATPase_NBD"/>
</dbReference>
<comment type="pathway">
    <text evidence="1">Carbohydrate degradation; glycolysis; D-glyceraldehyde 3-phosphate and glycerone phosphate from D-glucose: step 1/4.</text>
</comment>
<dbReference type="GO" id="GO:0005524">
    <property type="term" value="F:ATP binding"/>
    <property type="evidence" value="ECO:0007669"/>
    <property type="project" value="UniProtKB-UniRule"/>
</dbReference>
<dbReference type="AlphaFoldDB" id="A0A8H7VIW0"/>
<name>A0A8H7VIW0_9FUNG</name>
<sequence length="266" mass="29597">MIPPEDLNIQNNNNTTNIINFNNEKINKKDNIDSLLSIANELDLDIDAFKAIVAGFKKECEHGLNITSSGVATMIPSYVTRMPTGDEKGTFLALDLGGSNLRVSAVELLGKGQVSVLKEIRRTIPDAQKKDHQPNFSIGWLMHQTGICKGKVLRMAKGFALNNIDGQDLANLFHDAFKRKNINITYASVLSMARVLMMLILKRDYIAKLSSSPNAKTSNTLNRQEDDDADFMLVNTEIDVFGSPYYLLPTRFDKALDAHHLLQPGF</sequence>
<dbReference type="EMBL" id="JAEPRB010000089">
    <property type="protein sequence ID" value="KAG2222200.1"/>
    <property type="molecule type" value="Genomic_DNA"/>
</dbReference>
<dbReference type="Proteomes" id="UP000646827">
    <property type="component" value="Unassembled WGS sequence"/>
</dbReference>
<keyword evidence="6" id="KW-0808">Transferase</keyword>
<dbReference type="SUPFAM" id="SSF53067">
    <property type="entry name" value="Actin-like ATPase domain"/>
    <property type="match status" value="1"/>
</dbReference>
<proteinExistence type="inferred from homology"/>
<dbReference type="Pfam" id="PF00349">
    <property type="entry name" value="Hexokinase_1"/>
    <property type="match status" value="2"/>
</dbReference>
<evidence type="ECO:0000256" key="6">
    <source>
        <dbReference type="RuleBase" id="RU362007"/>
    </source>
</evidence>
<dbReference type="EC" id="2.7.1.-" evidence="6"/>
<feature type="domain" description="Hexokinase N-terminal" evidence="7">
    <location>
        <begin position="136"/>
        <end position="189"/>
    </location>
</feature>
<keyword evidence="6" id="KW-0547">Nucleotide-binding</keyword>
<keyword evidence="3 6" id="KW-0324">Glycolysis</keyword>
<keyword evidence="9" id="KW-1185">Reference proteome</keyword>
<feature type="domain" description="Hexokinase N-terminal" evidence="7">
    <location>
        <begin position="37"/>
        <end position="132"/>
    </location>
</feature>
<evidence type="ECO:0000313" key="8">
    <source>
        <dbReference type="EMBL" id="KAG2222200.1"/>
    </source>
</evidence>
<dbReference type="GO" id="GO:0008865">
    <property type="term" value="F:fructokinase activity"/>
    <property type="evidence" value="ECO:0007669"/>
    <property type="project" value="TreeGrafter"/>
</dbReference>
<gene>
    <name evidence="8" type="ORF">INT45_014097</name>
</gene>
<evidence type="ECO:0000259" key="7">
    <source>
        <dbReference type="Pfam" id="PF00349"/>
    </source>
</evidence>
<dbReference type="PANTHER" id="PTHR19443:SF16">
    <property type="entry name" value="HEXOKINASE TYPE 1-RELATED"/>
    <property type="match status" value="1"/>
</dbReference>
<evidence type="ECO:0000256" key="5">
    <source>
        <dbReference type="ARBA" id="ARBA00047905"/>
    </source>
</evidence>
<comment type="catalytic activity">
    <reaction evidence="5">
        <text>D-fructose + ATP = D-fructose 6-phosphate + ADP + H(+)</text>
        <dbReference type="Rhea" id="RHEA:16125"/>
        <dbReference type="ChEBI" id="CHEBI:15378"/>
        <dbReference type="ChEBI" id="CHEBI:30616"/>
        <dbReference type="ChEBI" id="CHEBI:37721"/>
        <dbReference type="ChEBI" id="CHEBI:61527"/>
        <dbReference type="ChEBI" id="CHEBI:456216"/>
        <dbReference type="EC" id="2.7.1.1"/>
    </reaction>
    <physiologicalReaction direction="left-to-right" evidence="5">
        <dbReference type="Rhea" id="RHEA:16126"/>
    </physiologicalReaction>
</comment>
<dbReference type="PANTHER" id="PTHR19443">
    <property type="entry name" value="HEXOKINASE"/>
    <property type="match status" value="1"/>
</dbReference>
<evidence type="ECO:0000256" key="1">
    <source>
        <dbReference type="ARBA" id="ARBA00004888"/>
    </source>
</evidence>
<organism evidence="8 9">
    <name type="scientific">Circinella minor</name>
    <dbReference type="NCBI Taxonomy" id="1195481"/>
    <lineage>
        <taxon>Eukaryota</taxon>
        <taxon>Fungi</taxon>
        <taxon>Fungi incertae sedis</taxon>
        <taxon>Mucoromycota</taxon>
        <taxon>Mucoromycotina</taxon>
        <taxon>Mucoromycetes</taxon>
        <taxon>Mucorales</taxon>
        <taxon>Lichtheimiaceae</taxon>
        <taxon>Circinella</taxon>
    </lineage>
</organism>
<dbReference type="Gene3D" id="3.30.420.40">
    <property type="match status" value="2"/>
</dbReference>
<comment type="similarity">
    <text evidence="6">Belongs to the hexokinase family.</text>
</comment>
<comment type="caution">
    <text evidence="8">The sequence shown here is derived from an EMBL/GenBank/DDBJ whole genome shotgun (WGS) entry which is preliminary data.</text>
</comment>
<dbReference type="GO" id="GO:0006006">
    <property type="term" value="P:glucose metabolic process"/>
    <property type="evidence" value="ECO:0007669"/>
    <property type="project" value="TreeGrafter"/>
</dbReference>
<dbReference type="GO" id="GO:0004340">
    <property type="term" value="F:glucokinase activity"/>
    <property type="evidence" value="ECO:0007669"/>
    <property type="project" value="TreeGrafter"/>
</dbReference>
<dbReference type="GO" id="GO:0001678">
    <property type="term" value="P:intracellular glucose homeostasis"/>
    <property type="evidence" value="ECO:0007669"/>
    <property type="project" value="InterPro"/>
</dbReference>
<dbReference type="PROSITE" id="PS51748">
    <property type="entry name" value="HEXOKINASE_2"/>
    <property type="match status" value="1"/>
</dbReference>
<dbReference type="GO" id="GO:0005829">
    <property type="term" value="C:cytosol"/>
    <property type="evidence" value="ECO:0007669"/>
    <property type="project" value="TreeGrafter"/>
</dbReference>